<dbReference type="SUPFAM" id="SSF51735">
    <property type="entry name" value="NAD(P)-binding Rossmann-fold domains"/>
    <property type="match status" value="1"/>
</dbReference>
<dbReference type="GO" id="GO:0030267">
    <property type="term" value="F:glyoxylate reductase (NADPH) activity"/>
    <property type="evidence" value="ECO:0007669"/>
    <property type="project" value="TreeGrafter"/>
</dbReference>
<name>A0A1B7NK63_9EURO</name>
<comment type="similarity">
    <text evidence="1">Belongs to the D-isomer specific 2-hydroxyacid dehydrogenase family.</text>
</comment>
<protein>
    <recommendedName>
        <fullName evidence="3">D-isomer specific 2-hydroxyacid dehydrogenase NAD-binding domain-containing protein</fullName>
    </recommendedName>
</protein>
<gene>
    <name evidence="4" type="ORF">ACJ72_08509</name>
</gene>
<dbReference type="Proteomes" id="UP000091918">
    <property type="component" value="Unassembled WGS sequence"/>
</dbReference>
<accession>A0A1B7NK63</accession>
<dbReference type="OrthoDB" id="9991913at2759"/>
<dbReference type="GO" id="GO:0016618">
    <property type="term" value="F:hydroxypyruvate reductase [NAD(P)H] activity"/>
    <property type="evidence" value="ECO:0007669"/>
    <property type="project" value="TreeGrafter"/>
</dbReference>
<dbReference type="PANTHER" id="PTHR10996:SF257">
    <property type="entry name" value="GLYOXYLATE REDUCTASE 1"/>
    <property type="match status" value="1"/>
</dbReference>
<dbReference type="PROSITE" id="PS00671">
    <property type="entry name" value="D_2_HYDROXYACID_DH_3"/>
    <property type="match status" value="1"/>
</dbReference>
<dbReference type="Pfam" id="PF02826">
    <property type="entry name" value="2-Hacid_dh_C"/>
    <property type="match status" value="1"/>
</dbReference>
<dbReference type="EMBL" id="LGUA01003072">
    <property type="protein sequence ID" value="OAX77194.1"/>
    <property type="molecule type" value="Genomic_DNA"/>
</dbReference>
<dbReference type="STRING" id="1658172.A0A1B7NK63"/>
<dbReference type="AlphaFoldDB" id="A0A1B7NK63"/>
<organism evidence="4 5">
    <name type="scientific">Emergomyces africanus</name>
    <dbReference type="NCBI Taxonomy" id="1955775"/>
    <lineage>
        <taxon>Eukaryota</taxon>
        <taxon>Fungi</taxon>
        <taxon>Dikarya</taxon>
        <taxon>Ascomycota</taxon>
        <taxon>Pezizomycotina</taxon>
        <taxon>Eurotiomycetes</taxon>
        <taxon>Eurotiomycetidae</taxon>
        <taxon>Onygenales</taxon>
        <taxon>Ajellomycetaceae</taxon>
        <taxon>Emergomyces</taxon>
    </lineage>
</organism>
<evidence type="ECO:0000313" key="4">
    <source>
        <dbReference type="EMBL" id="OAX77194.1"/>
    </source>
</evidence>
<proteinExistence type="inferred from homology"/>
<dbReference type="InterPro" id="IPR050223">
    <property type="entry name" value="D-isomer_2-hydroxyacid_DH"/>
</dbReference>
<feature type="domain" description="D-isomer specific 2-hydroxyacid dehydrogenase NAD-binding" evidence="3">
    <location>
        <begin position="1"/>
        <end position="114"/>
    </location>
</feature>
<comment type="caution">
    <text evidence="4">The sequence shown here is derived from an EMBL/GenBank/DDBJ whole genome shotgun (WGS) entry which is preliminary data.</text>
</comment>
<evidence type="ECO:0000256" key="2">
    <source>
        <dbReference type="ARBA" id="ARBA00023002"/>
    </source>
</evidence>
<dbReference type="PANTHER" id="PTHR10996">
    <property type="entry name" value="2-HYDROXYACID DEHYDROGENASE-RELATED"/>
    <property type="match status" value="1"/>
</dbReference>
<keyword evidence="2" id="KW-0560">Oxidoreductase</keyword>
<dbReference type="InterPro" id="IPR029753">
    <property type="entry name" value="D-isomer_DH_CS"/>
</dbReference>
<evidence type="ECO:0000256" key="1">
    <source>
        <dbReference type="ARBA" id="ARBA00005854"/>
    </source>
</evidence>
<dbReference type="InterPro" id="IPR036291">
    <property type="entry name" value="NAD(P)-bd_dom_sf"/>
</dbReference>
<evidence type="ECO:0000259" key="3">
    <source>
        <dbReference type="Pfam" id="PF02826"/>
    </source>
</evidence>
<dbReference type="Gene3D" id="3.40.50.720">
    <property type="entry name" value="NAD(P)-binding Rossmann-like Domain"/>
    <property type="match status" value="2"/>
</dbReference>
<evidence type="ECO:0000313" key="5">
    <source>
        <dbReference type="Proteomes" id="UP000091918"/>
    </source>
</evidence>
<dbReference type="GO" id="GO:0051287">
    <property type="term" value="F:NAD binding"/>
    <property type="evidence" value="ECO:0007669"/>
    <property type="project" value="InterPro"/>
</dbReference>
<sequence length="155" mass="17308">MHIIYHNRNRANPEPEGAEFVTFDSLLTRSDVLSLNCTLTDNTRHIIGGPEFAKMKNGVVIINTARGAVIDEEALVAALENKVASVGLDVFEHEPKILRALRDHPRTMLLPHIGTFTQETQEKMEQLALCNLKSCLEEGVLLTKVPEQRDVNAPR</sequence>
<reference evidence="4 5" key="1">
    <citation type="submission" date="2015-07" db="EMBL/GenBank/DDBJ databases">
        <title>Emmonsia species relationships and genome sequence.</title>
        <authorList>
            <person name="Cuomo C.A."/>
            <person name="Schwartz I.S."/>
            <person name="Kenyon C."/>
            <person name="de Hoog G.S."/>
            <person name="Govender N.P."/>
            <person name="Botha A."/>
            <person name="Moreno L."/>
            <person name="de Vries M."/>
            <person name="Munoz J.F."/>
            <person name="Stielow J.B."/>
        </authorList>
    </citation>
    <scope>NUCLEOTIDE SEQUENCE [LARGE SCALE GENOMIC DNA]</scope>
    <source>
        <strain evidence="4 5">CBS 136260</strain>
    </source>
</reference>
<dbReference type="GO" id="GO:0005829">
    <property type="term" value="C:cytosol"/>
    <property type="evidence" value="ECO:0007669"/>
    <property type="project" value="TreeGrafter"/>
</dbReference>
<keyword evidence="5" id="KW-1185">Reference proteome</keyword>
<dbReference type="InterPro" id="IPR006140">
    <property type="entry name" value="D-isomer_DH_NAD-bd"/>
</dbReference>